<dbReference type="Proteomes" id="UP001403385">
    <property type="component" value="Unassembled WGS sequence"/>
</dbReference>
<dbReference type="RefSeq" id="WP_346821066.1">
    <property type="nucleotide sequence ID" value="NZ_JBDKWZ010000005.1"/>
</dbReference>
<accession>A0AAW9S410</accession>
<gene>
    <name evidence="1" type="ORF">AAG747_10240</name>
</gene>
<comment type="caution">
    <text evidence="1">The sequence shown here is derived from an EMBL/GenBank/DDBJ whole genome shotgun (WGS) entry which is preliminary data.</text>
</comment>
<keyword evidence="2" id="KW-1185">Reference proteome</keyword>
<evidence type="ECO:0008006" key="3">
    <source>
        <dbReference type="Google" id="ProtNLM"/>
    </source>
</evidence>
<proteinExistence type="predicted"/>
<dbReference type="EMBL" id="JBDKWZ010000005">
    <property type="protein sequence ID" value="MEN7548287.1"/>
    <property type="molecule type" value="Genomic_DNA"/>
</dbReference>
<name>A0AAW9S410_9BACT</name>
<sequence length="232" mass="26717">MRFFLGILVACCFSSCYEIRELVHINIDGSGRYELQLDFTHSKLELSRLTALTKEEAALLGVSRNPFSVLDSVFKEGAATLNSLPGIVGAVSTNDPLNFKYGITFEFYDVDILNSALTHLDSREFESPPVYYEYNLKGKFSKSRQQVFAHLMEVFPSQQEDLPDEVRQYFEQLYNSMTYKLILSTEGKIKRSVNDNAIVSVDRKQLLFTAFVRELQEEEVDWENTVKFKTKR</sequence>
<evidence type="ECO:0000313" key="1">
    <source>
        <dbReference type="EMBL" id="MEN7548287.1"/>
    </source>
</evidence>
<protein>
    <recommendedName>
        <fullName evidence="3">Lipoprotein</fullName>
    </recommendedName>
</protein>
<organism evidence="1 2">
    <name type="scientific">Rapidithrix thailandica</name>
    <dbReference type="NCBI Taxonomy" id="413964"/>
    <lineage>
        <taxon>Bacteria</taxon>
        <taxon>Pseudomonadati</taxon>
        <taxon>Bacteroidota</taxon>
        <taxon>Cytophagia</taxon>
        <taxon>Cytophagales</taxon>
        <taxon>Flammeovirgaceae</taxon>
        <taxon>Rapidithrix</taxon>
    </lineage>
</organism>
<dbReference type="AlphaFoldDB" id="A0AAW9S410"/>
<reference evidence="1 2" key="1">
    <citation type="submission" date="2024-04" db="EMBL/GenBank/DDBJ databases">
        <title>Novel genus in family Flammeovirgaceae.</title>
        <authorList>
            <person name="Nguyen T.H."/>
            <person name="Vuong T.Q."/>
            <person name="Le H."/>
            <person name="Kim S.-G."/>
        </authorList>
    </citation>
    <scope>NUCLEOTIDE SEQUENCE [LARGE SCALE GENOMIC DNA]</scope>
    <source>
        <strain evidence="1 2">JCM 23209</strain>
    </source>
</reference>
<evidence type="ECO:0000313" key="2">
    <source>
        <dbReference type="Proteomes" id="UP001403385"/>
    </source>
</evidence>